<keyword evidence="1" id="KW-0732">Signal</keyword>
<dbReference type="RefSeq" id="WP_160589932.1">
    <property type="nucleotide sequence ID" value="NZ_BAAAFP010000002.1"/>
</dbReference>
<gene>
    <name evidence="3" type="ORF">GRI32_04520</name>
</gene>
<feature type="chain" id="PRO_5033067621" description="DUF8021 domain-containing protein" evidence="1">
    <location>
        <begin position="27"/>
        <end position="338"/>
    </location>
</feature>
<dbReference type="InterPro" id="IPR058334">
    <property type="entry name" value="DUF8021"/>
</dbReference>
<reference evidence="3 4" key="1">
    <citation type="submission" date="2019-12" db="EMBL/GenBank/DDBJ databases">
        <title>Genomic-based taxomic classification of the family Erythrobacteraceae.</title>
        <authorList>
            <person name="Xu L."/>
        </authorList>
    </citation>
    <scope>NUCLEOTIDE SEQUENCE [LARGE SCALE GENOMIC DNA]</scope>
    <source>
        <strain evidence="3 4">JCM 16339</strain>
    </source>
</reference>
<dbReference type="OrthoDB" id="7419867at2"/>
<sequence>MIRQIRLATAVAAMSFASTLAVPASAQVAGVPLPQYECQRECLENFVERYVQAMADGTVSDDLFARSVRFTENGVELPLGNEGLWATTTGAGTYQLIVPDVETQQVAALLTVREQANSSATGPQRDPEPVGVSLRLRIDADGKISEIEQIAARPDRPLGANAAPAGPFGNTGEMVEAMGSPNPAYLTAVPAGERHTRAELVEMASAYFEAVERNTGNDYYPFTDDCIRYENGIVTAGPEGSGARAGCRQQLETTLIGAVTSIRDRRIVAVDRERGVVFAFAFFDHRPINWSWQLGELFKIDQGKISHIEAIFIRGPYGMCSGWSTYEACRSEEPQDIR</sequence>
<comment type="caution">
    <text evidence="3">The sequence shown here is derived from an EMBL/GenBank/DDBJ whole genome shotgun (WGS) entry which is preliminary data.</text>
</comment>
<protein>
    <recommendedName>
        <fullName evidence="2">DUF8021 domain-containing protein</fullName>
    </recommendedName>
</protein>
<accession>A0A844ZQW4</accession>
<feature type="signal peptide" evidence="1">
    <location>
        <begin position="1"/>
        <end position="26"/>
    </location>
</feature>
<keyword evidence="4" id="KW-1185">Reference proteome</keyword>
<organism evidence="3 4">
    <name type="scientific">Alteraurantiacibacter aestuarii</name>
    <dbReference type="NCBI Taxonomy" id="650004"/>
    <lineage>
        <taxon>Bacteria</taxon>
        <taxon>Pseudomonadati</taxon>
        <taxon>Pseudomonadota</taxon>
        <taxon>Alphaproteobacteria</taxon>
        <taxon>Sphingomonadales</taxon>
        <taxon>Erythrobacteraceae</taxon>
        <taxon>Alteraurantiacibacter</taxon>
    </lineage>
</organism>
<evidence type="ECO:0000256" key="1">
    <source>
        <dbReference type="SAM" id="SignalP"/>
    </source>
</evidence>
<evidence type="ECO:0000313" key="4">
    <source>
        <dbReference type="Proteomes" id="UP000435243"/>
    </source>
</evidence>
<evidence type="ECO:0000259" key="2">
    <source>
        <dbReference type="Pfam" id="PF26061"/>
    </source>
</evidence>
<name>A0A844ZQW4_9SPHN</name>
<proteinExistence type="predicted"/>
<dbReference type="AlphaFoldDB" id="A0A844ZQW4"/>
<feature type="domain" description="DUF8021" evidence="2">
    <location>
        <begin position="193"/>
        <end position="312"/>
    </location>
</feature>
<dbReference type="EMBL" id="WTYY01000002">
    <property type="protein sequence ID" value="MXO87999.1"/>
    <property type="molecule type" value="Genomic_DNA"/>
</dbReference>
<dbReference type="Proteomes" id="UP000435243">
    <property type="component" value="Unassembled WGS sequence"/>
</dbReference>
<evidence type="ECO:0000313" key="3">
    <source>
        <dbReference type="EMBL" id="MXO87999.1"/>
    </source>
</evidence>
<dbReference type="Pfam" id="PF26061">
    <property type="entry name" value="DUF8021"/>
    <property type="match status" value="1"/>
</dbReference>